<dbReference type="EMBL" id="AKHW03004004">
    <property type="protein sequence ID" value="KYO32065.1"/>
    <property type="molecule type" value="Genomic_DNA"/>
</dbReference>
<protein>
    <submittedName>
        <fullName evidence="1">Uncharacterized protein</fullName>
    </submittedName>
</protein>
<evidence type="ECO:0000313" key="1">
    <source>
        <dbReference type="EMBL" id="KYO32065.1"/>
    </source>
</evidence>
<dbReference type="Proteomes" id="UP000050525">
    <property type="component" value="Unassembled WGS sequence"/>
</dbReference>
<sequence>MGRKKWVKHEINANYTVAISNHLSQDSALHLNWVLRKKAFKSHYPSGTSKDLVVWIKQNLNRKQCYPQKMISLGPTF</sequence>
<name>A0A151N6B7_ALLMI</name>
<organism evidence="1 2">
    <name type="scientific">Alligator mississippiensis</name>
    <name type="common">American alligator</name>
    <dbReference type="NCBI Taxonomy" id="8496"/>
    <lineage>
        <taxon>Eukaryota</taxon>
        <taxon>Metazoa</taxon>
        <taxon>Chordata</taxon>
        <taxon>Craniata</taxon>
        <taxon>Vertebrata</taxon>
        <taxon>Euteleostomi</taxon>
        <taxon>Archelosauria</taxon>
        <taxon>Archosauria</taxon>
        <taxon>Crocodylia</taxon>
        <taxon>Alligatoridae</taxon>
        <taxon>Alligatorinae</taxon>
        <taxon>Alligator</taxon>
    </lineage>
</organism>
<comment type="caution">
    <text evidence="1">The sequence shown here is derived from an EMBL/GenBank/DDBJ whole genome shotgun (WGS) entry which is preliminary data.</text>
</comment>
<gene>
    <name evidence="1" type="ORF">Y1Q_0007082</name>
</gene>
<evidence type="ECO:0000313" key="2">
    <source>
        <dbReference type="Proteomes" id="UP000050525"/>
    </source>
</evidence>
<reference evidence="1 2" key="1">
    <citation type="journal article" date="2012" name="Genome Biol.">
        <title>Sequencing three crocodilian genomes to illuminate the evolution of archosaurs and amniotes.</title>
        <authorList>
            <person name="St John J.A."/>
            <person name="Braun E.L."/>
            <person name="Isberg S.R."/>
            <person name="Miles L.G."/>
            <person name="Chong A.Y."/>
            <person name="Gongora J."/>
            <person name="Dalzell P."/>
            <person name="Moran C."/>
            <person name="Bed'hom B."/>
            <person name="Abzhanov A."/>
            <person name="Burgess S.C."/>
            <person name="Cooksey A.M."/>
            <person name="Castoe T.A."/>
            <person name="Crawford N.G."/>
            <person name="Densmore L.D."/>
            <person name="Drew J.C."/>
            <person name="Edwards S.V."/>
            <person name="Faircloth B.C."/>
            <person name="Fujita M.K."/>
            <person name="Greenwold M.J."/>
            <person name="Hoffmann F.G."/>
            <person name="Howard J.M."/>
            <person name="Iguchi T."/>
            <person name="Janes D.E."/>
            <person name="Khan S.Y."/>
            <person name="Kohno S."/>
            <person name="de Koning A.J."/>
            <person name="Lance S.L."/>
            <person name="McCarthy F.M."/>
            <person name="McCormack J.E."/>
            <person name="Merchant M.E."/>
            <person name="Peterson D.G."/>
            <person name="Pollock D.D."/>
            <person name="Pourmand N."/>
            <person name="Raney B.J."/>
            <person name="Roessler K.A."/>
            <person name="Sanford J.R."/>
            <person name="Sawyer R.H."/>
            <person name="Schmidt C.J."/>
            <person name="Triplett E.W."/>
            <person name="Tuberville T.D."/>
            <person name="Venegas-Anaya M."/>
            <person name="Howard J.T."/>
            <person name="Jarvis E.D."/>
            <person name="Guillette L.J.Jr."/>
            <person name="Glenn T.C."/>
            <person name="Green R.E."/>
            <person name="Ray D.A."/>
        </authorList>
    </citation>
    <scope>NUCLEOTIDE SEQUENCE [LARGE SCALE GENOMIC DNA]</scope>
    <source>
        <strain evidence="1">KSC_2009_1</strain>
    </source>
</reference>
<dbReference type="AlphaFoldDB" id="A0A151N6B7"/>
<proteinExistence type="predicted"/>
<accession>A0A151N6B7</accession>
<keyword evidence="2" id="KW-1185">Reference proteome</keyword>